<reference evidence="2" key="1">
    <citation type="journal article" date="2005" name="Nature">
        <title>The map-based sequence of the rice genome.</title>
        <authorList>
            <consortium name="International rice genome sequencing project (IRGSP)"/>
            <person name="Matsumoto T."/>
            <person name="Wu J."/>
            <person name="Kanamori H."/>
            <person name="Katayose Y."/>
            <person name="Fujisawa M."/>
            <person name="Namiki N."/>
            <person name="Mizuno H."/>
            <person name="Yamamoto K."/>
            <person name="Antonio B.A."/>
            <person name="Baba T."/>
            <person name="Sakata K."/>
            <person name="Nagamura Y."/>
            <person name="Aoki H."/>
            <person name="Arikawa K."/>
            <person name="Arita K."/>
            <person name="Bito T."/>
            <person name="Chiden Y."/>
            <person name="Fujitsuka N."/>
            <person name="Fukunaka R."/>
            <person name="Hamada M."/>
            <person name="Harada C."/>
            <person name="Hayashi A."/>
            <person name="Hijishita S."/>
            <person name="Honda M."/>
            <person name="Hosokawa S."/>
            <person name="Ichikawa Y."/>
            <person name="Idonuma A."/>
            <person name="Iijima M."/>
            <person name="Ikeda M."/>
            <person name="Ikeno M."/>
            <person name="Ito K."/>
            <person name="Ito S."/>
            <person name="Ito T."/>
            <person name="Ito Y."/>
            <person name="Ito Y."/>
            <person name="Iwabuchi A."/>
            <person name="Kamiya K."/>
            <person name="Karasawa W."/>
            <person name="Kurita K."/>
            <person name="Katagiri S."/>
            <person name="Kikuta A."/>
            <person name="Kobayashi H."/>
            <person name="Kobayashi N."/>
            <person name="Machita K."/>
            <person name="Maehara T."/>
            <person name="Masukawa M."/>
            <person name="Mizubayashi T."/>
            <person name="Mukai Y."/>
            <person name="Nagasaki H."/>
            <person name="Nagata Y."/>
            <person name="Naito S."/>
            <person name="Nakashima M."/>
            <person name="Nakama Y."/>
            <person name="Nakamichi Y."/>
            <person name="Nakamura M."/>
            <person name="Meguro A."/>
            <person name="Negishi M."/>
            <person name="Ohta I."/>
            <person name="Ohta T."/>
            <person name="Okamoto M."/>
            <person name="Ono N."/>
            <person name="Saji S."/>
            <person name="Sakaguchi M."/>
            <person name="Sakai K."/>
            <person name="Shibata M."/>
            <person name="Shimokawa T."/>
            <person name="Song J."/>
            <person name="Takazaki Y."/>
            <person name="Terasawa K."/>
            <person name="Tsugane M."/>
            <person name="Tsuji K."/>
            <person name="Ueda S."/>
            <person name="Waki K."/>
            <person name="Yamagata H."/>
            <person name="Yamamoto M."/>
            <person name="Yamamoto S."/>
            <person name="Yamane H."/>
            <person name="Yoshiki S."/>
            <person name="Yoshihara R."/>
            <person name="Yukawa K."/>
            <person name="Zhong H."/>
            <person name="Yano M."/>
            <person name="Yuan Q."/>
            <person name="Ouyang S."/>
            <person name="Liu J."/>
            <person name="Jones K.M."/>
            <person name="Gansberger K."/>
            <person name="Moffat K."/>
            <person name="Hill J."/>
            <person name="Bera J."/>
            <person name="Fadrosh D."/>
            <person name="Jin S."/>
            <person name="Johri S."/>
            <person name="Kim M."/>
            <person name="Overton L."/>
            <person name="Reardon M."/>
            <person name="Tsitrin T."/>
            <person name="Vuong H."/>
            <person name="Weaver B."/>
            <person name="Ciecko A."/>
            <person name="Tallon L."/>
            <person name="Jackson J."/>
            <person name="Pai G."/>
            <person name="Aken S.V."/>
            <person name="Utterback T."/>
            <person name="Reidmuller S."/>
            <person name="Feldblyum T."/>
            <person name="Hsiao J."/>
            <person name="Zismann V."/>
            <person name="Iobst S."/>
            <person name="de Vazeille A.R."/>
            <person name="Buell C.R."/>
            <person name="Ying K."/>
            <person name="Li Y."/>
            <person name="Lu T."/>
            <person name="Huang Y."/>
            <person name="Zhao Q."/>
            <person name="Feng Q."/>
            <person name="Zhang L."/>
            <person name="Zhu J."/>
            <person name="Weng Q."/>
            <person name="Mu J."/>
            <person name="Lu Y."/>
            <person name="Fan D."/>
            <person name="Liu Y."/>
            <person name="Guan J."/>
            <person name="Zhang Y."/>
            <person name="Yu S."/>
            <person name="Liu X."/>
            <person name="Zhang Y."/>
            <person name="Hong G."/>
            <person name="Han B."/>
            <person name="Choisne N."/>
            <person name="Demange N."/>
            <person name="Orjeda G."/>
            <person name="Samain S."/>
            <person name="Cattolico L."/>
            <person name="Pelletier E."/>
            <person name="Couloux A."/>
            <person name="Segurens B."/>
            <person name="Wincker P."/>
            <person name="D'Hont A."/>
            <person name="Scarpelli C."/>
            <person name="Weissenbach J."/>
            <person name="Salanoubat M."/>
            <person name="Quetier F."/>
            <person name="Yu Y."/>
            <person name="Kim H.R."/>
            <person name="Rambo T."/>
            <person name="Currie J."/>
            <person name="Collura K."/>
            <person name="Luo M."/>
            <person name="Yang T."/>
            <person name="Ammiraju J.S.S."/>
            <person name="Engler F."/>
            <person name="Soderlund C."/>
            <person name="Wing R.A."/>
            <person name="Palmer L.E."/>
            <person name="de la Bastide M."/>
            <person name="Spiegel L."/>
            <person name="Nascimento L."/>
            <person name="Zutavern T."/>
            <person name="O'Shaughnessy A."/>
            <person name="Dike S."/>
            <person name="Dedhia N."/>
            <person name="Preston R."/>
            <person name="Balija V."/>
            <person name="McCombie W.R."/>
            <person name="Chow T."/>
            <person name="Chen H."/>
            <person name="Chung M."/>
            <person name="Chen C."/>
            <person name="Shaw J."/>
            <person name="Wu H."/>
            <person name="Hsiao K."/>
            <person name="Chao Y."/>
            <person name="Chu M."/>
            <person name="Cheng C."/>
            <person name="Hour A."/>
            <person name="Lee P."/>
            <person name="Lin S."/>
            <person name="Lin Y."/>
            <person name="Liou J."/>
            <person name="Liu S."/>
            <person name="Hsing Y."/>
            <person name="Raghuvanshi S."/>
            <person name="Mohanty A."/>
            <person name="Bharti A.K."/>
            <person name="Gaur A."/>
            <person name="Gupta V."/>
            <person name="Kumar D."/>
            <person name="Ravi V."/>
            <person name="Vij S."/>
            <person name="Kapur A."/>
            <person name="Khurana P."/>
            <person name="Khurana P."/>
            <person name="Khurana J.P."/>
            <person name="Tyagi A.K."/>
            <person name="Gaikwad K."/>
            <person name="Singh A."/>
            <person name="Dalal V."/>
            <person name="Srivastava S."/>
            <person name="Dixit A."/>
            <person name="Pal A.K."/>
            <person name="Ghazi I.A."/>
            <person name="Yadav M."/>
            <person name="Pandit A."/>
            <person name="Bhargava A."/>
            <person name="Sureshbabu K."/>
            <person name="Batra K."/>
            <person name="Sharma T.R."/>
            <person name="Mohapatra T."/>
            <person name="Singh N.K."/>
            <person name="Messing J."/>
            <person name="Nelson A.B."/>
            <person name="Fuks G."/>
            <person name="Kavchok S."/>
            <person name="Keizer G."/>
            <person name="Linton E."/>
            <person name="Llaca V."/>
            <person name="Song R."/>
            <person name="Tanyolac B."/>
            <person name="Young S."/>
            <person name="Ho-Il K."/>
            <person name="Hahn J.H."/>
            <person name="Sangsakoo G."/>
            <person name="Vanavichit A."/>
            <person name="de Mattos Luiz.A.T."/>
            <person name="Zimmer P.D."/>
            <person name="Malone G."/>
            <person name="Dellagostin O."/>
            <person name="de Oliveira A.C."/>
            <person name="Bevan M."/>
            <person name="Bancroft I."/>
            <person name="Minx P."/>
            <person name="Cordum H."/>
            <person name="Wilson R."/>
            <person name="Cheng Z."/>
            <person name="Jin W."/>
            <person name="Jiang J."/>
            <person name="Leong S.A."/>
            <person name="Iwama H."/>
            <person name="Gojobori T."/>
            <person name="Itoh T."/>
            <person name="Niimura Y."/>
            <person name="Fujii Y."/>
            <person name="Habara T."/>
            <person name="Sakai H."/>
            <person name="Sato Y."/>
            <person name="Wilson G."/>
            <person name="Kumar K."/>
            <person name="McCouch S."/>
            <person name="Juretic N."/>
            <person name="Hoen D."/>
            <person name="Wright S."/>
            <person name="Bruskiewich R."/>
            <person name="Bureau T."/>
            <person name="Miyao A."/>
            <person name="Hirochika H."/>
            <person name="Nishikawa T."/>
            <person name="Kadowaki K."/>
            <person name="Sugiura M."/>
            <person name="Burr B."/>
            <person name="Sasaki T."/>
        </authorList>
    </citation>
    <scope>NUCLEOTIDE SEQUENCE [LARGE SCALE GENOMIC DNA]</scope>
    <source>
        <strain evidence="2">cv. Nipponbare</strain>
    </source>
</reference>
<proteinExistence type="predicted"/>
<reference evidence="1 2" key="2">
    <citation type="journal article" date="2013" name="Plant Cell Physiol.">
        <title>Rice Annotation Project Database (RAP-DB): an integrative and interactive database for rice genomics.</title>
        <authorList>
            <person name="Sakai H."/>
            <person name="Lee S.S."/>
            <person name="Tanaka T."/>
            <person name="Numa H."/>
            <person name="Kim J."/>
            <person name="Kawahara Y."/>
            <person name="Wakimoto H."/>
            <person name="Yang C.C."/>
            <person name="Iwamoto M."/>
            <person name="Abe T."/>
            <person name="Yamada Y."/>
            <person name="Muto A."/>
            <person name="Inokuchi H."/>
            <person name="Ikemura T."/>
            <person name="Matsumoto T."/>
            <person name="Sasaki T."/>
            <person name="Itoh T."/>
        </authorList>
    </citation>
    <scope>NUCLEOTIDE SEQUENCE [LARGE SCALE GENOMIC DNA]</scope>
    <source>
        <strain evidence="2">cv. Nipponbare</strain>
    </source>
</reference>
<gene>
    <name evidence="1" type="ordered locus">Os07g0215050</name>
    <name evidence="1" type="ORF">OSNPB_070215050</name>
</gene>
<dbReference type="AlphaFoldDB" id="A0A0P0X3M7"/>
<name>A0A0P0X3M7_ORYSJ</name>
<sequence length="200" mass="21703">HLVEDEEDGGAGHVAVLGEDVAGGAHAGLVEGDLLLNLVEDGRTARVHHPEDGVPVVDAERHEGVGERALDTVGYELRDVLGQVEGETHLAEVPHDGVLRARQDGLARRHNLEQRPLIGCLVGVRADDHRRCAVAEERVPDEGVEVRLGRPPEGHRHDLRAHHQHPRAAVVLGQVLGHAQHRATGEAPLLVHHQPLHRRG</sequence>
<dbReference type="Gramene" id="Os07t0215050-00">
    <property type="protein sequence ID" value="Os07t0215050-00"/>
    <property type="gene ID" value="Os07g0215050"/>
</dbReference>
<evidence type="ECO:0000313" key="2">
    <source>
        <dbReference type="Proteomes" id="UP000059680"/>
    </source>
</evidence>
<reference evidence="1 2" key="3">
    <citation type="journal article" date="2013" name="Rice">
        <title>Improvement of the Oryza sativa Nipponbare reference genome using next generation sequence and optical map data.</title>
        <authorList>
            <person name="Kawahara Y."/>
            <person name="de la Bastide M."/>
            <person name="Hamilton J.P."/>
            <person name="Kanamori H."/>
            <person name="McCombie W.R."/>
            <person name="Ouyang S."/>
            <person name="Schwartz D.C."/>
            <person name="Tanaka T."/>
            <person name="Wu J."/>
            <person name="Zhou S."/>
            <person name="Childs K.L."/>
            <person name="Davidson R.M."/>
            <person name="Lin H."/>
            <person name="Quesada-Ocampo L."/>
            <person name="Vaillancourt B."/>
            <person name="Sakai H."/>
            <person name="Lee S.S."/>
            <person name="Kim J."/>
            <person name="Numa H."/>
            <person name="Itoh T."/>
            <person name="Buell C.R."/>
            <person name="Matsumoto T."/>
        </authorList>
    </citation>
    <scope>NUCLEOTIDE SEQUENCE [LARGE SCALE GENOMIC DNA]</scope>
    <source>
        <strain evidence="2">cv. Nipponbare</strain>
    </source>
</reference>
<protein>
    <submittedName>
        <fullName evidence="1">Os07g0215050 protein</fullName>
    </submittedName>
</protein>
<feature type="non-terminal residue" evidence="1">
    <location>
        <position position="1"/>
    </location>
</feature>
<dbReference type="STRING" id="39947.A0A0P0X3M7"/>
<dbReference type="FunCoup" id="A0A0P0X3M7">
    <property type="interactions" value="7"/>
</dbReference>
<accession>A0A0P0X3M7</accession>
<dbReference type="Proteomes" id="UP000059680">
    <property type="component" value="Chromosome 7"/>
</dbReference>
<evidence type="ECO:0000313" key="1">
    <source>
        <dbReference type="EMBL" id="BAT00623.1"/>
    </source>
</evidence>
<dbReference type="EMBL" id="AP014963">
    <property type="protein sequence ID" value="BAT00623.1"/>
    <property type="molecule type" value="Genomic_DNA"/>
</dbReference>
<organism evidence="1 2">
    <name type="scientific">Oryza sativa subsp. japonica</name>
    <name type="common">Rice</name>
    <dbReference type="NCBI Taxonomy" id="39947"/>
    <lineage>
        <taxon>Eukaryota</taxon>
        <taxon>Viridiplantae</taxon>
        <taxon>Streptophyta</taxon>
        <taxon>Embryophyta</taxon>
        <taxon>Tracheophyta</taxon>
        <taxon>Spermatophyta</taxon>
        <taxon>Magnoliopsida</taxon>
        <taxon>Liliopsida</taxon>
        <taxon>Poales</taxon>
        <taxon>Poaceae</taxon>
        <taxon>BOP clade</taxon>
        <taxon>Oryzoideae</taxon>
        <taxon>Oryzeae</taxon>
        <taxon>Oryzinae</taxon>
        <taxon>Oryza</taxon>
        <taxon>Oryza sativa</taxon>
    </lineage>
</organism>
<keyword evidence="2" id="KW-1185">Reference proteome</keyword>
<dbReference type="InParanoid" id="A0A0P0X3M7"/>
<dbReference type="PaxDb" id="39947-A0A0P0X3M7"/>